<feature type="non-terminal residue" evidence="1">
    <location>
        <position position="197"/>
    </location>
</feature>
<dbReference type="PANTHER" id="PTHR20959:SF1">
    <property type="entry name" value="TRANSPORT AND GOLGI ORGANIZATION PROTEIN 6 HOMOLOG"/>
    <property type="match status" value="1"/>
</dbReference>
<sequence>MSIDERKAQSNLLKDIVSHAQKAFDPSYEKGTRLGHIKTFESLLESQVDTSTCSLLSVLSTLVQPGRTSPWIREQLTSALARLPLRPKGVQNTIEFVISIHPSATVTSNAEGTGKRSCISHEAMNAVSRLLSSPPAASGIEYWFNGIAPQLLSLLDGDGDLEMDKVAAFIIGFGILGRKIYGSIGGFVPYTLLRITD</sequence>
<protein>
    <submittedName>
        <fullName evidence="1">BgtA-20880</fullName>
    </submittedName>
</protein>
<dbReference type="InterPro" id="IPR039600">
    <property type="entry name" value="TANGO6/Rtp1"/>
</dbReference>
<organism evidence="1">
    <name type="scientific">Blumeria graminis f. sp. tritici 96224</name>
    <dbReference type="NCBI Taxonomy" id="1268274"/>
    <lineage>
        <taxon>Eukaryota</taxon>
        <taxon>Fungi</taxon>
        <taxon>Dikarya</taxon>
        <taxon>Ascomycota</taxon>
        <taxon>Pezizomycotina</taxon>
        <taxon>Leotiomycetes</taxon>
        <taxon>Erysiphales</taxon>
        <taxon>Erysiphaceae</taxon>
        <taxon>Blumeria</taxon>
    </lineage>
</organism>
<dbReference type="GO" id="GO:0009306">
    <property type="term" value="P:protein secretion"/>
    <property type="evidence" value="ECO:0007669"/>
    <property type="project" value="TreeGrafter"/>
</dbReference>
<dbReference type="PANTHER" id="PTHR20959">
    <property type="entry name" value="TRANSPORT AND GOLGI ORGANIZATION PROTEIN 6 FAMILY MEMBER"/>
    <property type="match status" value="1"/>
</dbReference>
<evidence type="ECO:0000313" key="1">
    <source>
        <dbReference type="EMBL" id="SUZ13302.1"/>
    </source>
</evidence>
<name>A0A381LII3_BLUGR</name>
<dbReference type="OrthoDB" id="39591at2759"/>
<gene>
    <name evidence="1" type="ORF">BGT96224V2_LOCUS6539</name>
</gene>
<accession>A0A381LII3</accession>
<proteinExistence type="predicted"/>
<dbReference type="AlphaFoldDB" id="A0A381LII3"/>
<dbReference type="EMBL" id="UIGY01000231">
    <property type="protein sequence ID" value="SUZ13302.1"/>
    <property type="molecule type" value="Genomic_DNA"/>
</dbReference>
<reference evidence="1" key="1">
    <citation type="submission" date="2018-07" db="EMBL/GenBank/DDBJ databases">
        <authorList>
            <person name="Quirk P.G."/>
            <person name="Krulwich T.A."/>
        </authorList>
    </citation>
    <scope>NUCLEOTIDE SEQUENCE</scope>
    <source>
        <strain evidence="1">96224</strain>
    </source>
</reference>